<evidence type="ECO:0000256" key="3">
    <source>
        <dbReference type="ARBA" id="ARBA00004628"/>
    </source>
</evidence>
<comment type="subcellular location">
    <subcellularLocation>
        <location evidence="2">Cytoplasm</location>
    </subcellularLocation>
    <subcellularLocation>
        <location evidence="3">Endoplasmic reticulum membrane</location>
        <topology evidence="3">Lipid-anchor</topology>
    </subcellularLocation>
</comment>
<evidence type="ECO:0000256" key="11">
    <source>
        <dbReference type="ARBA" id="ARBA00022807"/>
    </source>
</evidence>
<keyword evidence="14" id="KW-0472">Membrane</keyword>
<keyword evidence="17" id="KW-0636">Prenylation</keyword>
<evidence type="ECO:0000256" key="6">
    <source>
        <dbReference type="ARBA" id="ARBA00022490"/>
    </source>
</evidence>
<keyword evidence="12" id="KW-0256">Endoplasmic reticulum</keyword>
<dbReference type="AlphaFoldDB" id="A0A401NV70"/>
<feature type="domain" description="UCH catalytic" evidence="22">
    <location>
        <begin position="2"/>
        <end position="222"/>
    </location>
</feature>
<dbReference type="GO" id="GO:0005789">
    <property type="term" value="C:endoplasmic reticulum membrane"/>
    <property type="evidence" value="ECO:0007669"/>
    <property type="project" value="UniProtKB-SubCell"/>
</dbReference>
<dbReference type="GO" id="GO:0004843">
    <property type="term" value="F:cysteine-type deubiquitinase activity"/>
    <property type="evidence" value="ECO:0007669"/>
    <property type="project" value="UniProtKB-UniRule"/>
</dbReference>
<dbReference type="FunFam" id="3.40.532.10:FF:000006">
    <property type="entry name" value="Ubiquitin carboxyl-terminal hydrolase"/>
    <property type="match status" value="1"/>
</dbReference>
<evidence type="ECO:0000256" key="4">
    <source>
        <dbReference type="ARBA" id="ARBA00009326"/>
    </source>
</evidence>
<evidence type="ECO:0000256" key="14">
    <source>
        <dbReference type="ARBA" id="ARBA00023136"/>
    </source>
</evidence>
<protein>
    <recommendedName>
        <fullName evidence="19 21">Ubiquitin carboxyl-terminal hydrolase</fullName>
        <ecNumber evidence="5 21">3.4.19.12</ecNumber>
    </recommendedName>
</protein>
<dbReference type="Pfam" id="PF01088">
    <property type="entry name" value="Peptidase_C12"/>
    <property type="match status" value="1"/>
</dbReference>
<dbReference type="InterPro" id="IPR036959">
    <property type="entry name" value="Peptidase_C12_UCH_sf"/>
</dbReference>
<evidence type="ECO:0000256" key="1">
    <source>
        <dbReference type="ARBA" id="ARBA00000707"/>
    </source>
</evidence>
<feature type="active site" description="Nucleophile" evidence="20">
    <location>
        <position position="90"/>
    </location>
</feature>
<sequence>MEWKAMEINPEMLNKCLSRLGVASSWKFVDVLGLENESLSMVPSPVCALMLLFPLSQQHESHRERQTSKLSGKGIDSKIYFLRQTISNSCGTIGLINTIANNQDKLDFVEGSILKKFLNETIHLSAEERAKQLEKNEKIRAAHDVTAEEGECQVHEDGTNFHFITFVGVDGHLYELDGRMPFPIDQGETSNDGLLQDSAKICRQFMERDQGEVRFTAVALCKAS</sequence>
<evidence type="ECO:0000256" key="20">
    <source>
        <dbReference type="PROSITE-ProRule" id="PRU01393"/>
    </source>
</evidence>
<comment type="caution">
    <text evidence="23">The sequence shown here is derived from an EMBL/GenBank/DDBJ whole genome shotgun (WGS) entry which is preliminary data.</text>
</comment>
<evidence type="ECO:0000256" key="17">
    <source>
        <dbReference type="ARBA" id="ARBA00023289"/>
    </source>
</evidence>
<evidence type="ECO:0000256" key="8">
    <source>
        <dbReference type="ARBA" id="ARBA00022670"/>
    </source>
</evidence>
<dbReference type="PANTHER" id="PTHR10589">
    <property type="entry name" value="UBIQUITIN CARBOXYL-TERMINAL HYDROLASE"/>
    <property type="match status" value="1"/>
</dbReference>
<evidence type="ECO:0000256" key="10">
    <source>
        <dbReference type="ARBA" id="ARBA00022801"/>
    </source>
</evidence>
<feature type="site" description="Transition state stabilizer" evidence="20">
    <location>
        <position position="84"/>
    </location>
</feature>
<dbReference type="OrthoDB" id="427186at2759"/>
<feature type="site" description="Important for enzyme activity" evidence="20">
    <location>
        <position position="177"/>
    </location>
</feature>
<proteinExistence type="inferred from homology"/>
<evidence type="ECO:0000256" key="21">
    <source>
        <dbReference type="RuleBase" id="RU361215"/>
    </source>
</evidence>
<organism evidence="23 24">
    <name type="scientific">Scyliorhinus torazame</name>
    <name type="common">Cloudy catshark</name>
    <name type="synonym">Catulus torazame</name>
    <dbReference type="NCBI Taxonomy" id="75743"/>
    <lineage>
        <taxon>Eukaryota</taxon>
        <taxon>Metazoa</taxon>
        <taxon>Chordata</taxon>
        <taxon>Craniata</taxon>
        <taxon>Vertebrata</taxon>
        <taxon>Chondrichthyes</taxon>
        <taxon>Elasmobranchii</taxon>
        <taxon>Galeomorphii</taxon>
        <taxon>Galeoidea</taxon>
        <taxon>Carcharhiniformes</taxon>
        <taxon>Scyliorhinidae</taxon>
        <taxon>Scyliorhinus</taxon>
    </lineage>
</organism>
<evidence type="ECO:0000313" key="24">
    <source>
        <dbReference type="Proteomes" id="UP000288216"/>
    </source>
</evidence>
<evidence type="ECO:0000256" key="12">
    <source>
        <dbReference type="ARBA" id="ARBA00022824"/>
    </source>
</evidence>
<dbReference type="GO" id="GO:0006511">
    <property type="term" value="P:ubiquitin-dependent protein catabolic process"/>
    <property type="evidence" value="ECO:0007669"/>
    <property type="project" value="UniProtKB-UniRule"/>
</dbReference>
<comment type="function">
    <text evidence="18">Ubiquitin-protein hydrolase is involved both in the processing of ubiquitin precursors and of ubiquitinated proteins. This enzyme is a thiol protease that recognizes and hydrolyzes a peptide bond at the C-terminal glycine of ubiquitin.</text>
</comment>
<evidence type="ECO:0000256" key="7">
    <source>
        <dbReference type="ARBA" id="ARBA00022553"/>
    </source>
</evidence>
<keyword evidence="8 20" id="KW-0645">Protease</keyword>
<comment type="similarity">
    <text evidence="4 20 21">Belongs to the peptidase C12 family.</text>
</comment>
<evidence type="ECO:0000313" key="23">
    <source>
        <dbReference type="EMBL" id="GCB64759.1"/>
    </source>
</evidence>
<evidence type="ECO:0000259" key="22">
    <source>
        <dbReference type="PROSITE" id="PS52048"/>
    </source>
</evidence>
<evidence type="ECO:0000256" key="2">
    <source>
        <dbReference type="ARBA" id="ARBA00004496"/>
    </source>
</evidence>
<dbReference type="EMBL" id="BFAA01006805">
    <property type="protein sequence ID" value="GCB64759.1"/>
    <property type="molecule type" value="Genomic_DNA"/>
</dbReference>
<evidence type="ECO:0000256" key="19">
    <source>
        <dbReference type="ARBA" id="ARBA00073226"/>
    </source>
</evidence>
<dbReference type="CDD" id="cd09616">
    <property type="entry name" value="Peptidase_C12_UCH_L1_L3"/>
    <property type="match status" value="1"/>
</dbReference>
<keyword evidence="6" id="KW-0963">Cytoplasm</keyword>
<dbReference type="GO" id="GO:0016579">
    <property type="term" value="P:protein deubiquitination"/>
    <property type="evidence" value="ECO:0007669"/>
    <property type="project" value="TreeGrafter"/>
</dbReference>
<keyword evidence="24" id="KW-1185">Reference proteome</keyword>
<evidence type="ECO:0000256" key="16">
    <source>
        <dbReference type="ARBA" id="ARBA00023288"/>
    </source>
</evidence>
<evidence type="ECO:0000256" key="18">
    <source>
        <dbReference type="ARBA" id="ARBA00055560"/>
    </source>
</evidence>
<dbReference type="InterPro" id="IPR001578">
    <property type="entry name" value="Peptidase_C12_UCH"/>
</dbReference>
<dbReference type="OMA" id="AQTYSKH"/>
<evidence type="ECO:0000256" key="13">
    <source>
        <dbReference type="ARBA" id="ARBA00022990"/>
    </source>
</evidence>
<dbReference type="PRINTS" id="PR00707">
    <property type="entry name" value="UBCTHYDRLASE"/>
</dbReference>
<keyword evidence="16" id="KW-0449">Lipoprotein</keyword>
<feature type="active site" description="Proton donor" evidence="20">
    <location>
        <position position="162"/>
    </location>
</feature>
<keyword evidence="9 20" id="KW-0833">Ubl conjugation pathway</keyword>
<evidence type="ECO:0000256" key="5">
    <source>
        <dbReference type="ARBA" id="ARBA00012759"/>
    </source>
</evidence>
<evidence type="ECO:0000256" key="15">
    <source>
        <dbReference type="ARBA" id="ARBA00023180"/>
    </source>
</evidence>
<gene>
    <name evidence="23" type="ORF">scyTo_0013381</name>
</gene>
<evidence type="ECO:0000256" key="9">
    <source>
        <dbReference type="ARBA" id="ARBA00022786"/>
    </source>
</evidence>
<comment type="catalytic activity">
    <reaction evidence="1 20 21">
        <text>Thiol-dependent hydrolysis of ester, thioester, amide, peptide and isopeptide bonds formed by the C-terminal Gly of ubiquitin (a 76-residue protein attached to proteins as an intracellular targeting signal).</text>
        <dbReference type="EC" id="3.4.19.12"/>
    </reaction>
</comment>
<dbReference type="EC" id="3.4.19.12" evidence="5 21"/>
<dbReference type="PANTHER" id="PTHR10589:SF19">
    <property type="entry name" value="UBIQUITIN CARBOXYL-TERMINAL HYDROLASE ISOZYME L1"/>
    <property type="match status" value="1"/>
</dbReference>
<dbReference type="SUPFAM" id="SSF54001">
    <property type="entry name" value="Cysteine proteinases"/>
    <property type="match status" value="1"/>
</dbReference>
<keyword evidence="11 20" id="KW-0788">Thiol protease</keyword>
<keyword evidence="7" id="KW-0597">Phosphoprotein</keyword>
<dbReference type="STRING" id="75743.A0A401NV70"/>
<keyword evidence="15" id="KW-0325">Glycoprotein</keyword>
<reference evidence="23 24" key="1">
    <citation type="journal article" date="2018" name="Nat. Ecol. Evol.">
        <title>Shark genomes provide insights into elasmobranch evolution and the origin of vertebrates.</title>
        <authorList>
            <person name="Hara Y"/>
            <person name="Yamaguchi K"/>
            <person name="Onimaru K"/>
            <person name="Kadota M"/>
            <person name="Koyanagi M"/>
            <person name="Keeley SD"/>
            <person name="Tatsumi K"/>
            <person name="Tanaka K"/>
            <person name="Motone F"/>
            <person name="Kageyama Y"/>
            <person name="Nozu R"/>
            <person name="Adachi N"/>
            <person name="Nishimura O"/>
            <person name="Nakagawa R"/>
            <person name="Tanegashima C"/>
            <person name="Kiyatake I"/>
            <person name="Matsumoto R"/>
            <person name="Murakumo K"/>
            <person name="Nishida K"/>
            <person name="Terakita A"/>
            <person name="Kuratani S"/>
            <person name="Sato K"/>
            <person name="Hyodo S Kuraku.S."/>
        </authorList>
    </citation>
    <scope>NUCLEOTIDE SEQUENCE [LARGE SCALE GENOMIC DNA]</scope>
</reference>
<dbReference type="Proteomes" id="UP000288216">
    <property type="component" value="Unassembled WGS sequence"/>
</dbReference>
<accession>A0A401NV70</accession>
<keyword evidence="10 20" id="KW-0378">Hydrolase</keyword>
<keyword evidence="13" id="KW-0007">Acetylation</keyword>
<dbReference type="InterPro" id="IPR038765">
    <property type="entry name" value="Papain-like_cys_pep_sf"/>
</dbReference>
<name>A0A401NV70_SCYTO</name>
<dbReference type="PROSITE" id="PS52048">
    <property type="entry name" value="UCH_DOMAIN"/>
    <property type="match status" value="1"/>
</dbReference>
<dbReference type="Gene3D" id="3.40.532.10">
    <property type="entry name" value="Peptidase C12, ubiquitin carboxyl-terminal hydrolase"/>
    <property type="match status" value="1"/>
</dbReference>